<gene>
    <name evidence="2" type="ORF">Q428_11365</name>
</gene>
<organism evidence="2 3">
    <name type="scientific">Fervidicella metallireducens AeB</name>
    <dbReference type="NCBI Taxonomy" id="1403537"/>
    <lineage>
        <taxon>Bacteria</taxon>
        <taxon>Bacillati</taxon>
        <taxon>Bacillota</taxon>
        <taxon>Clostridia</taxon>
        <taxon>Eubacteriales</taxon>
        <taxon>Clostridiaceae</taxon>
        <taxon>Fervidicella</taxon>
    </lineage>
</organism>
<dbReference type="GO" id="GO:0043565">
    <property type="term" value="F:sequence-specific DNA binding"/>
    <property type="evidence" value="ECO:0007669"/>
    <property type="project" value="InterPro"/>
</dbReference>
<dbReference type="SMART" id="SM01321">
    <property type="entry name" value="Y1_Tnp"/>
    <property type="match status" value="1"/>
</dbReference>
<dbReference type="SUPFAM" id="SSF48295">
    <property type="entry name" value="TrpR-like"/>
    <property type="match status" value="1"/>
</dbReference>
<dbReference type="InterPro" id="IPR002686">
    <property type="entry name" value="Transposase_17"/>
</dbReference>
<dbReference type="AlphaFoldDB" id="A0A017RT46"/>
<evidence type="ECO:0000313" key="2">
    <source>
        <dbReference type="EMBL" id="EYE87791.1"/>
    </source>
</evidence>
<dbReference type="GO" id="GO:0006313">
    <property type="term" value="P:DNA transposition"/>
    <property type="evidence" value="ECO:0007669"/>
    <property type="project" value="InterPro"/>
</dbReference>
<proteinExistence type="predicted"/>
<feature type="domain" description="Transposase IS200-like" evidence="1">
    <location>
        <begin position="9"/>
        <end position="123"/>
    </location>
</feature>
<dbReference type="PANTHER" id="PTHR34322">
    <property type="entry name" value="TRANSPOSASE, Y1_TNP DOMAIN-CONTAINING"/>
    <property type="match status" value="1"/>
</dbReference>
<dbReference type="InterPro" id="IPR010921">
    <property type="entry name" value="Trp_repressor/repl_initiator"/>
</dbReference>
<keyword evidence="3" id="KW-1185">Reference proteome</keyword>
<comment type="caution">
    <text evidence="2">The sequence shown here is derived from an EMBL/GenBank/DDBJ whole genome shotgun (WGS) entry which is preliminary data.</text>
</comment>
<dbReference type="SUPFAM" id="SSF143422">
    <property type="entry name" value="Transposase IS200-like"/>
    <property type="match status" value="1"/>
</dbReference>
<evidence type="ECO:0000259" key="1">
    <source>
        <dbReference type="SMART" id="SM01321"/>
    </source>
</evidence>
<sequence length="303" mass="35719">MPRMARQKKEDAIFHVMARSISEVDLFKDDKDKLNYLALVKKYQKTYEFRVYGYCLMDNHLHLIIDANGADISRIMHSINFSYAQYFNHRHKRHGHLFQDRFKSKMVKSEIYLYALSAYVHNNPCDIKGYENCPEKYEFSSLSIYLGLRHDPYELVDDGFIMGMFSKNSKKARESYMKLVYKCSDKVFKEEVEFLNEGTEYRSERKILIRNIKSKEILEFIASKLGIKEIKLHTKHCREIVEAKALAVLLMRSLCNLKCSEICHVLGNITQSRVSKLSSIGVKLLDDEKYKNITLEFMNQYSY</sequence>
<dbReference type="Gene3D" id="1.10.1750.10">
    <property type="match status" value="1"/>
</dbReference>
<dbReference type="Pfam" id="PF01797">
    <property type="entry name" value="Y1_Tnp"/>
    <property type="match status" value="1"/>
</dbReference>
<reference evidence="2 3" key="1">
    <citation type="journal article" date="2014" name="Genome Announc.">
        <title>Draft Genome Sequence of Fervidicella metallireducens Strain AeBT, an Iron-Reducing Thermoanaerobe from the Great Artesian Basin.</title>
        <authorList>
            <person name="Patel B.K."/>
        </authorList>
    </citation>
    <scope>NUCLEOTIDE SEQUENCE [LARGE SCALE GENOMIC DNA]</scope>
    <source>
        <strain evidence="2 3">AeB</strain>
    </source>
</reference>
<evidence type="ECO:0000313" key="3">
    <source>
        <dbReference type="Proteomes" id="UP000019681"/>
    </source>
</evidence>
<dbReference type="EMBL" id="AZQP01000038">
    <property type="protein sequence ID" value="EYE87791.1"/>
    <property type="molecule type" value="Genomic_DNA"/>
</dbReference>
<dbReference type="RefSeq" id="WP_035380830.1">
    <property type="nucleotide sequence ID" value="NZ_AZQP01000038.1"/>
</dbReference>
<dbReference type="OrthoDB" id="9788881at2"/>
<accession>A0A017RT46</accession>
<dbReference type="Gene3D" id="3.30.70.1290">
    <property type="entry name" value="Transposase IS200-like"/>
    <property type="match status" value="1"/>
</dbReference>
<dbReference type="GO" id="GO:0004803">
    <property type="term" value="F:transposase activity"/>
    <property type="evidence" value="ECO:0007669"/>
    <property type="project" value="InterPro"/>
</dbReference>
<dbReference type="Proteomes" id="UP000019681">
    <property type="component" value="Unassembled WGS sequence"/>
</dbReference>
<dbReference type="PANTHER" id="PTHR34322:SF2">
    <property type="entry name" value="TRANSPOSASE IS200-LIKE DOMAIN-CONTAINING PROTEIN"/>
    <property type="match status" value="1"/>
</dbReference>
<protein>
    <recommendedName>
        <fullName evidence="1">Transposase IS200-like domain-containing protein</fullName>
    </recommendedName>
</protein>
<name>A0A017RT46_9CLOT</name>
<dbReference type="InterPro" id="IPR036515">
    <property type="entry name" value="Transposase_17_sf"/>
</dbReference>